<organism evidence="1 2">
    <name type="scientific">Metallosphaera cuprina (strain Ar-4)</name>
    <dbReference type="NCBI Taxonomy" id="1006006"/>
    <lineage>
        <taxon>Archaea</taxon>
        <taxon>Thermoproteota</taxon>
        <taxon>Thermoprotei</taxon>
        <taxon>Sulfolobales</taxon>
        <taxon>Sulfolobaceae</taxon>
        <taxon>Metallosphaera</taxon>
    </lineage>
</organism>
<dbReference type="RefSeq" id="WP_013738272.1">
    <property type="nucleotide sequence ID" value="NC_015435.1"/>
</dbReference>
<dbReference type="EMBL" id="CP002656">
    <property type="protein sequence ID" value="AEB95774.1"/>
    <property type="molecule type" value="Genomic_DNA"/>
</dbReference>
<accession>F4G012</accession>
<dbReference type="KEGG" id="mcn:Mcup_1671"/>
<sequence length="105" mass="12230">MRVKSVNVERNKIEFCYNQVSVTIQLLDNELRIAEEVTYEVATGQVFSIMQIVLKQGKVFLISPFGENVISDPENIIDGLKDIVEMIKWRHKSLYLKFVNFLSDY</sequence>
<dbReference type="HOGENOM" id="CLU_2203979_0_0_2"/>
<dbReference type="GeneID" id="10493860"/>
<name>F4G012_METCR</name>
<reference evidence="1 2" key="1">
    <citation type="journal article" date="2011" name="J. Bacteriol.">
        <title>Complete genome sequence of Metallosphaera cuprina, a metal sulfide-oxidizing archaeon from a hot spring.</title>
        <authorList>
            <person name="Liu L.J."/>
            <person name="You X.Y."/>
            <person name="Zheng H."/>
            <person name="Wang S."/>
            <person name="Jiang C.Y."/>
            <person name="Liu S.J."/>
        </authorList>
    </citation>
    <scope>NUCLEOTIDE SEQUENCE [LARGE SCALE GENOMIC DNA]</scope>
    <source>
        <strain evidence="1 2">Ar-4</strain>
    </source>
</reference>
<evidence type="ECO:0000313" key="2">
    <source>
        <dbReference type="Proteomes" id="UP000007812"/>
    </source>
</evidence>
<dbReference type="PATRIC" id="fig|1006006.8.peg.1676"/>
<keyword evidence="2" id="KW-1185">Reference proteome</keyword>
<evidence type="ECO:0000313" key="1">
    <source>
        <dbReference type="EMBL" id="AEB95774.1"/>
    </source>
</evidence>
<dbReference type="STRING" id="1006006.Mcup_1671"/>
<dbReference type="OrthoDB" id="42404at2157"/>
<dbReference type="eggNOG" id="arCOG09692">
    <property type="taxonomic scope" value="Archaea"/>
</dbReference>
<dbReference type="AlphaFoldDB" id="F4G012"/>
<dbReference type="Proteomes" id="UP000007812">
    <property type="component" value="Chromosome"/>
</dbReference>
<protein>
    <submittedName>
        <fullName evidence="1">Uncharacterized protein</fullName>
    </submittedName>
</protein>
<gene>
    <name evidence="1" type="ordered locus">Mcup_1671</name>
</gene>
<proteinExistence type="predicted"/>